<feature type="domain" description="Velvet" evidence="7">
    <location>
        <begin position="1"/>
        <end position="223"/>
    </location>
</feature>
<dbReference type="InterPro" id="IPR038491">
    <property type="entry name" value="Velvet_dom_sf"/>
</dbReference>
<dbReference type="PANTHER" id="PTHR33572:SF17">
    <property type="entry name" value="SEXUAL DEVELOPMENT REGULATOR VELC"/>
    <property type="match status" value="1"/>
</dbReference>
<evidence type="ECO:0000256" key="6">
    <source>
        <dbReference type="SAM" id="MobiDB-lite"/>
    </source>
</evidence>
<dbReference type="InterPro" id="IPR021740">
    <property type="entry name" value="Velvet"/>
</dbReference>
<dbReference type="Proteomes" id="UP000193685">
    <property type="component" value="Unassembled WGS sequence"/>
</dbReference>
<dbReference type="PROSITE" id="PS51821">
    <property type="entry name" value="VELVET"/>
    <property type="match status" value="1"/>
</dbReference>
<dbReference type="GeneID" id="63783849"/>
<dbReference type="OMA" id="QHVVACH"/>
<evidence type="ECO:0000256" key="5">
    <source>
        <dbReference type="ARBA" id="ARBA00023242"/>
    </source>
</evidence>
<dbReference type="PANTHER" id="PTHR33572">
    <property type="entry name" value="SPORE DEVELOPMENT REGULATOR VOSA"/>
    <property type="match status" value="1"/>
</dbReference>
<comment type="caution">
    <text evidence="8">The sequence shown here is derived from an EMBL/GenBank/DDBJ whole genome shotgun (WGS) entry which is preliminary data.</text>
</comment>
<feature type="non-terminal residue" evidence="8">
    <location>
        <position position="225"/>
    </location>
</feature>
<feature type="non-terminal residue" evidence="8">
    <location>
        <position position="1"/>
    </location>
</feature>
<dbReference type="GO" id="GO:0030435">
    <property type="term" value="P:sporulation resulting in formation of a cellular spore"/>
    <property type="evidence" value="ECO:0007669"/>
    <property type="project" value="UniProtKB-KW"/>
</dbReference>
<dbReference type="RefSeq" id="XP_040724823.1">
    <property type="nucleotide sequence ID" value="XM_040867250.1"/>
</dbReference>
<keyword evidence="2" id="KW-0749">Sporulation</keyword>
<keyword evidence="3" id="KW-0805">Transcription regulation</keyword>
<dbReference type="EMBL" id="MCFI01000011">
    <property type="protein sequence ID" value="ORY81447.1"/>
    <property type="molecule type" value="Genomic_DNA"/>
</dbReference>
<gene>
    <name evidence="8" type="ORF">BCR37DRAFT_337166</name>
</gene>
<dbReference type="Gene3D" id="2.60.40.3960">
    <property type="entry name" value="Velvet domain"/>
    <property type="match status" value="1"/>
</dbReference>
<dbReference type="GO" id="GO:0005634">
    <property type="term" value="C:nucleus"/>
    <property type="evidence" value="ECO:0007669"/>
    <property type="project" value="UniProtKB-SubCell"/>
</dbReference>
<protein>
    <submittedName>
        <fullName evidence="8">Velvet factor</fullName>
    </submittedName>
</protein>
<evidence type="ECO:0000256" key="1">
    <source>
        <dbReference type="ARBA" id="ARBA00004123"/>
    </source>
</evidence>
<evidence type="ECO:0000256" key="3">
    <source>
        <dbReference type="ARBA" id="ARBA00023015"/>
    </source>
</evidence>
<proteinExistence type="predicted"/>
<evidence type="ECO:0000313" key="8">
    <source>
        <dbReference type="EMBL" id="ORY81447.1"/>
    </source>
</evidence>
<reference evidence="8 9" key="1">
    <citation type="submission" date="2016-07" db="EMBL/GenBank/DDBJ databases">
        <title>Pervasive Adenine N6-methylation of Active Genes in Fungi.</title>
        <authorList>
            <consortium name="DOE Joint Genome Institute"/>
            <person name="Mondo S.J."/>
            <person name="Dannebaum R.O."/>
            <person name="Kuo R.C."/>
            <person name="Labutti K."/>
            <person name="Haridas S."/>
            <person name="Kuo A."/>
            <person name="Salamov A."/>
            <person name="Ahrendt S.R."/>
            <person name="Lipzen A."/>
            <person name="Sullivan W."/>
            <person name="Andreopoulos W.B."/>
            <person name="Clum A."/>
            <person name="Lindquist E."/>
            <person name="Daum C."/>
            <person name="Ramamoorthy G.K."/>
            <person name="Gryganskyi A."/>
            <person name="Culley D."/>
            <person name="Magnuson J.K."/>
            <person name="James T.Y."/>
            <person name="O'Malley M.A."/>
            <person name="Stajich J.E."/>
            <person name="Spatafora J.W."/>
            <person name="Visel A."/>
            <person name="Grigoriev I.V."/>
        </authorList>
    </citation>
    <scope>NUCLEOTIDE SEQUENCE [LARGE SCALE GENOMIC DNA]</scope>
    <source>
        <strain evidence="8 9">12-1054</strain>
    </source>
</reference>
<accession>A0A1Y2FCV4</accession>
<keyword evidence="9" id="KW-1185">Reference proteome</keyword>
<evidence type="ECO:0000256" key="2">
    <source>
        <dbReference type="ARBA" id="ARBA00022969"/>
    </source>
</evidence>
<evidence type="ECO:0000259" key="7">
    <source>
        <dbReference type="PROSITE" id="PS51821"/>
    </source>
</evidence>
<dbReference type="InterPro" id="IPR037525">
    <property type="entry name" value="Velvet_dom"/>
</dbReference>
<keyword evidence="5" id="KW-0539">Nucleus</keyword>
<comment type="subcellular location">
    <subcellularLocation>
        <location evidence="1">Nucleus</location>
    </subcellularLocation>
</comment>
<evidence type="ECO:0000313" key="9">
    <source>
        <dbReference type="Proteomes" id="UP000193685"/>
    </source>
</evidence>
<feature type="region of interest" description="Disordered" evidence="6">
    <location>
        <begin position="86"/>
        <end position="119"/>
    </location>
</feature>
<sequence>QTTSGKQYSFTVRQQPVHARMCGFGEKDRRPIDPPPILECVCLNYPSEQADQGSQPRPTRVKDPYLSVHVMLLDETGREECGLILSSSSRKQSERHGQPSSPEAGRTSPPAHRTASTQKVTRVLMGSLVTNSIQLEDDQGVEGSFFIFPDLSVRTEGRYTLKFTLFSLEGLSLAAASGTRANCIAEAVSEPFTVYTAKKFPGMLRSTELTKAFARQGYKVQVRND</sequence>
<keyword evidence="4" id="KW-0804">Transcription</keyword>
<name>A0A1Y2FCV4_PROLT</name>
<dbReference type="AlphaFoldDB" id="A0A1Y2FCV4"/>
<dbReference type="Pfam" id="PF11754">
    <property type="entry name" value="Velvet"/>
    <property type="match status" value="1"/>
</dbReference>
<organism evidence="8 9">
    <name type="scientific">Protomyces lactucae-debilis</name>
    <dbReference type="NCBI Taxonomy" id="2754530"/>
    <lineage>
        <taxon>Eukaryota</taxon>
        <taxon>Fungi</taxon>
        <taxon>Dikarya</taxon>
        <taxon>Ascomycota</taxon>
        <taxon>Taphrinomycotina</taxon>
        <taxon>Taphrinomycetes</taxon>
        <taxon>Taphrinales</taxon>
        <taxon>Protomycetaceae</taxon>
        <taxon>Protomyces</taxon>
    </lineage>
</organism>
<dbReference type="OrthoDB" id="3056235at2759"/>
<evidence type="ECO:0000256" key="4">
    <source>
        <dbReference type="ARBA" id="ARBA00023163"/>
    </source>
</evidence>
<dbReference type="STRING" id="56484.A0A1Y2FCV4"/>